<accession>A0A6A6VL63</accession>
<dbReference type="OrthoDB" id="3678410at2759"/>
<feature type="region of interest" description="Disordered" evidence="1">
    <location>
        <begin position="468"/>
        <end position="538"/>
    </location>
</feature>
<gene>
    <name evidence="2" type="ORF">M011DRAFT_523354</name>
</gene>
<organism evidence="2 3">
    <name type="scientific">Sporormia fimetaria CBS 119925</name>
    <dbReference type="NCBI Taxonomy" id="1340428"/>
    <lineage>
        <taxon>Eukaryota</taxon>
        <taxon>Fungi</taxon>
        <taxon>Dikarya</taxon>
        <taxon>Ascomycota</taxon>
        <taxon>Pezizomycotina</taxon>
        <taxon>Dothideomycetes</taxon>
        <taxon>Pleosporomycetidae</taxon>
        <taxon>Pleosporales</taxon>
        <taxon>Sporormiaceae</taxon>
        <taxon>Sporormia</taxon>
    </lineage>
</organism>
<reference evidence="2" key="1">
    <citation type="journal article" date="2020" name="Stud. Mycol.">
        <title>101 Dothideomycetes genomes: a test case for predicting lifestyles and emergence of pathogens.</title>
        <authorList>
            <person name="Haridas S."/>
            <person name="Albert R."/>
            <person name="Binder M."/>
            <person name="Bloem J."/>
            <person name="Labutti K."/>
            <person name="Salamov A."/>
            <person name="Andreopoulos B."/>
            <person name="Baker S."/>
            <person name="Barry K."/>
            <person name="Bills G."/>
            <person name="Bluhm B."/>
            <person name="Cannon C."/>
            <person name="Castanera R."/>
            <person name="Culley D."/>
            <person name="Daum C."/>
            <person name="Ezra D."/>
            <person name="Gonzalez J."/>
            <person name="Henrissat B."/>
            <person name="Kuo A."/>
            <person name="Liang C."/>
            <person name="Lipzen A."/>
            <person name="Lutzoni F."/>
            <person name="Magnuson J."/>
            <person name="Mondo S."/>
            <person name="Nolan M."/>
            <person name="Ohm R."/>
            <person name="Pangilinan J."/>
            <person name="Park H.-J."/>
            <person name="Ramirez L."/>
            <person name="Alfaro M."/>
            <person name="Sun H."/>
            <person name="Tritt A."/>
            <person name="Yoshinaga Y."/>
            <person name="Zwiers L.-H."/>
            <person name="Turgeon B."/>
            <person name="Goodwin S."/>
            <person name="Spatafora J."/>
            <person name="Crous P."/>
            <person name="Grigoriev I."/>
        </authorList>
    </citation>
    <scope>NUCLEOTIDE SEQUENCE</scope>
    <source>
        <strain evidence="2">CBS 119925</strain>
    </source>
</reference>
<feature type="compositionally biased region" description="Pro residues" evidence="1">
    <location>
        <begin position="150"/>
        <end position="159"/>
    </location>
</feature>
<feature type="region of interest" description="Disordered" evidence="1">
    <location>
        <begin position="209"/>
        <end position="231"/>
    </location>
</feature>
<feature type="compositionally biased region" description="Basic and acidic residues" evidence="1">
    <location>
        <begin position="213"/>
        <end position="229"/>
    </location>
</feature>
<dbReference type="Proteomes" id="UP000799440">
    <property type="component" value="Unassembled WGS sequence"/>
</dbReference>
<name>A0A6A6VL63_9PLEO</name>
<protein>
    <submittedName>
        <fullName evidence="2">Uncharacterized protein</fullName>
    </submittedName>
</protein>
<evidence type="ECO:0000313" key="3">
    <source>
        <dbReference type="Proteomes" id="UP000799440"/>
    </source>
</evidence>
<dbReference type="EMBL" id="MU006562">
    <property type="protein sequence ID" value="KAF2751352.1"/>
    <property type="molecule type" value="Genomic_DNA"/>
</dbReference>
<proteinExistence type="predicted"/>
<evidence type="ECO:0000313" key="2">
    <source>
        <dbReference type="EMBL" id="KAF2751352.1"/>
    </source>
</evidence>
<evidence type="ECO:0000256" key="1">
    <source>
        <dbReference type="SAM" id="MobiDB-lite"/>
    </source>
</evidence>
<dbReference type="AlphaFoldDB" id="A0A6A6VL63"/>
<feature type="region of interest" description="Disordered" evidence="1">
    <location>
        <begin position="95"/>
        <end position="174"/>
    </location>
</feature>
<sequence length="634" mass="68758">MPSPSHTLSPVDAGVPNFQVHFSPNEVAILADEVYNDTVAEVTFSLFLFWVTSRQDNYETARGYIRELGLDQGYTTNRIANANLRKLVDECLSFRPSPPTNTTTLLRDPGNPGHPRDRVTSAPTLPTASAPELTPTDLEILAWSSRIPARSPPNTPDRPAPLSIRSREGSIAGKTVKTPTTALLRSVSSPLRMMSARRELEMGEMGMEMGTAKSDERATKESKMAREEGGMQEYSPSLYSQQTGGEHQGGEGGDVARAVKSPNGVANHWLFGNEETDGAVFGSEQILEPSGLGSRNSSDVDVDETTEVASTCPSDVTAATDGDQESLTGYIENVPLFFGSIQHPRNQVDHPHRSTTVSGTRLHASHPIRNLAPPPFLASPAPTPAQRRAAAHARRISRSGTVTQDAIGSVYRSLPLRNVPSVHHEPLMSGLVAHTSPARSQSLHVTPTKSSVRSGNAALAYATLTGSSSPRRYNVLPAANSSPNRGPPTARLPSHRTVQRDDVQPQRAVPTSPTPRNGRGDHHQQTDAAQASTAPSLHDSYMTNTAAYISHLLHRTQARGSRLRLIRPQDCSPADRAWRQNHHRVLVTVYGSADVELTDADIRYVEQIAQALQSSSSRNGTGWKEIEQMFELGQ</sequence>
<feature type="compositionally biased region" description="Polar residues" evidence="1">
    <location>
        <begin position="526"/>
        <end position="538"/>
    </location>
</feature>
<keyword evidence="3" id="KW-1185">Reference proteome</keyword>